<evidence type="ECO:0000313" key="7">
    <source>
        <dbReference type="EMBL" id="OUC97313.1"/>
    </source>
</evidence>
<dbReference type="InterPro" id="IPR013320">
    <property type="entry name" value="ConA-like_dom_sf"/>
</dbReference>
<dbReference type="NCBIfam" id="NF033679">
    <property type="entry name" value="DNRLRE_dom"/>
    <property type="match status" value="2"/>
</dbReference>
<keyword evidence="4" id="KW-1015">Disulfide bond</keyword>
<dbReference type="InterPro" id="IPR006558">
    <property type="entry name" value="LamG-like"/>
</dbReference>
<reference evidence="7 8" key="1">
    <citation type="submission" date="2017-05" db="EMBL/GenBank/DDBJ databases">
        <title>Biotechnological potential of actinobacteria isolated from South African environments.</title>
        <authorList>
            <person name="Le Roes-Hill M."/>
            <person name="Prins A."/>
            <person name="Durrell K.A."/>
        </authorList>
    </citation>
    <scope>NUCLEOTIDE SEQUENCE [LARGE SCALE GENOMIC DNA]</scope>
    <source>
        <strain evidence="7">M26</strain>
    </source>
</reference>
<dbReference type="Pfam" id="PF24517">
    <property type="entry name" value="CBM96"/>
    <property type="match status" value="2"/>
</dbReference>
<gene>
    <name evidence="7" type="ORF">CA984_11550</name>
</gene>
<dbReference type="InterPro" id="IPR055372">
    <property type="entry name" value="CBM96"/>
</dbReference>
<dbReference type="SMART" id="SM00560">
    <property type="entry name" value="LamGL"/>
    <property type="match status" value="1"/>
</dbReference>
<evidence type="ECO:0000256" key="3">
    <source>
        <dbReference type="ARBA" id="ARBA00022729"/>
    </source>
</evidence>
<dbReference type="InterPro" id="IPR029476">
    <property type="entry name" value="DNase_NucA_NucB"/>
</dbReference>
<organism evidence="7 8">
    <name type="scientific">Streptosporangium minutum</name>
    <dbReference type="NCBI Taxonomy" id="569862"/>
    <lineage>
        <taxon>Bacteria</taxon>
        <taxon>Bacillati</taxon>
        <taxon>Actinomycetota</taxon>
        <taxon>Actinomycetes</taxon>
        <taxon>Streptosporangiales</taxon>
        <taxon>Streptosporangiaceae</taxon>
        <taxon>Streptosporangium</taxon>
    </lineage>
</organism>
<evidence type="ECO:0000256" key="1">
    <source>
        <dbReference type="ARBA" id="ARBA00004613"/>
    </source>
</evidence>
<keyword evidence="8" id="KW-1185">Reference proteome</keyword>
<dbReference type="Gene3D" id="2.60.40.1220">
    <property type="match status" value="1"/>
</dbReference>
<dbReference type="EMBL" id="NGFP01000040">
    <property type="protein sequence ID" value="OUC97313.1"/>
    <property type="molecule type" value="Genomic_DNA"/>
</dbReference>
<dbReference type="Pfam" id="PF13385">
    <property type="entry name" value="Laminin_G_3"/>
    <property type="match status" value="1"/>
</dbReference>
<feature type="domain" description="LamG-like jellyroll fold" evidence="6">
    <location>
        <begin position="1395"/>
        <end position="1525"/>
    </location>
</feature>
<keyword evidence="3" id="KW-0732">Signal</keyword>
<feature type="region of interest" description="Disordered" evidence="5">
    <location>
        <begin position="698"/>
        <end position="734"/>
    </location>
</feature>
<comment type="subcellular location">
    <subcellularLocation>
        <location evidence="1">Secreted</location>
    </subcellularLocation>
</comment>
<evidence type="ECO:0000259" key="6">
    <source>
        <dbReference type="SMART" id="SM00560"/>
    </source>
</evidence>
<dbReference type="Pfam" id="PF14040">
    <property type="entry name" value="DNase_NucA_NucB"/>
    <property type="match status" value="1"/>
</dbReference>
<feature type="region of interest" description="Disordered" evidence="5">
    <location>
        <begin position="531"/>
        <end position="552"/>
    </location>
</feature>
<comment type="caution">
    <text evidence="7">The sequence shown here is derived from an EMBL/GenBank/DDBJ whole genome shotgun (WGS) entry which is preliminary data.</text>
</comment>
<evidence type="ECO:0000256" key="2">
    <source>
        <dbReference type="ARBA" id="ARBA00022525"/>
    </source>
</evidence>
<dbReference type="InterPro" id="IPR014755">
    <property type="entry name" value="Cu-Rt/internalin_Ig-like"/>
</dbReference>
<evidence type="ECO:0000313" key="8">
    <source>
        <dbReference type="Proteomes" id="UP000194761"/>
    </source>
</evidence>
<proteinExistence type="predicted"/>
<feature type="compositionally biased region" description="Polar residues" evidence="5">
    <location>
        <begin position="701"/>
        <end position="719"/>
    </location>
</feature>
<dbReference type="Gene3D" id="2.60.120.200">
    <property type="match status" value="2"/>
</dbReference>
<protein>
    <recommendedName>
        <fullName evidence="6">LamG-like jellyroll fold domain-containing protein</fullName>
    </recommendedName>
</protein>
<dbReference type="Pfam" id="PF13205">
    <property type="entry name" value="Big_5"/>
    <property type="match status" value="1"/>
</dbReference>
<evidence type="ECO:0000256" key="5">
    <source>
        <dbReference type="SAM" id="MobiDB-lite"/>
    </source>
</evidence>
<sequence length="1988" mass="212103">MAATVVISLAAAPSWAQQEPPSPPAPTQSAPAPKGGTPVVDKVVEAAKKKAHESGKRVEIPSRKTESTTVFANPDGKTLRMELHTQPIRVKKAKGEGFTPIDTTLVEKNGVIKPKAVKGDLTLSAGENTVLLKSKTERGTAEIAAPGKLPEPKLTGSTATYPSVYGEGVDLVVTATATGFRQRIVIRERPSGPMTFRLPVDLPKSMSYGTNATGQPILLAEDGKKTVAEVRPALVLDAVAADPNGPIDAGKVGKAPVSVEQDGSALVFTPDPAFLADPAVTYPVTMNAASSAWVGAALADDTFVNSLDYQDGWYNSDLDRTLVGKSNGGAVTWRTYLKFNVAVPELENAEIYNADLMLWNYLSNTCGSQVGSGIVARRITTPWDVYNLTWNNQPSTTTEYQVVNPAAYSSNCSWGEGELLYSVEDIVRSWAGKLDPDYGFQLRATSESDATNWRRYRSKEGGSWNHEPNHAPILFIDYTPAEKALVHFSESGPERTTAPSYAEALTLSQETEESVPVLPAVTENELLQLDEQGGDPYPVESENRQPLEGEDWTTVDPEMDEFAPKVIEVSPPDKAVEVAVGTTVRVTFNEPVTGVQVSLKDPAGTAVEGTSTIDTTGKAVTFTPNEPLSPGLRYTAEASEAEDGSGNLMDPYPWSFTTAGGIAAHWPLDEGANRNAADSSGNDHDATLNDTATWVAGRTGNALSNTPPSQLRATASQEAVKTGRPAEVTGETSETSITYAQPDGKTFTTEVAAGPVRARQGDRWVPIDASLAAQGGVLKPKTLAHGAAVEVSTGGTDAFVKMTADGQSYALRWPTVLPKPTLSKNVATFTDAAGRGADLVVTVLPTGFRHDVVLRERPARPLELRIGVETGGLILTEDKGGRLLLTGGKGKKLVASAPQPVMWDASAGARLARGRLPQARHAKIATDVVTRDGHTELVLKPDHAFLSDPATTYPVRVDPTTTLPFNHDVQVSTDVDLPTDPTEAFLMAGTQTGSRKLRVHLRFDTAALTGATVSDAKLSLNNIDAPSCGAAVGAGIQVRRLTGAWDENNLSWTNKPASTTEDAQINKAAINQDCATWPGSMDWNVTGIAQDWAGGAANHGVVLQSPTETNVDNYRVFTSSEDTDFATPPKLTVTTTGPASAPAISALTVTPAQVVAGTTMVTSLTPQLTATVTDTIGGTLTGQFEIEHDPAATGQGTGQIWVGASAAVTSGTQATAAVPAGKLTDGWKVRWRARAANTAASTTSAWSAWQMATIDVPGPISEPTVGALQVTPSTVVDGTTVTSSLTPNLLAQVSDPAGGSLRAEYEIEHDPAVTGQGTGQIWTGAVDNIASGTQASIAVPAGKLTDGWKVRWRARAVAGPLSSAWPDWQQVTIDVVQPGEEPLARTAGPVIRTDQSFTVAAWLKWSDKDGNYTVVEQKGTHQAPFRLGNTPDRGLVFTFTSADIADATTEGVLSDVEPPVNEWFHLAGVYNATAKTATLYLNGSPIKTGPVSFSTWNADTAMTLGTSMRGDLDDARVYQRPLSADQITNLVGVAFQPFAEPTSPAQTEALATGAFDYKHMSLEACEAERDARTGTGFKSRAWDRATPYSACWSRHEYFMMFEMDKKTVKTSTGTRYERVKMETDGQLHFDATVVINTYLGTSTGTGIVGGGSLGPRSIKVFTKIDDLDGGADEGVADWFECLLTGCSGKFEDDDLDRVLGLRVDVQGGTNACTLTSGSGYQGTLRRDNRISQWLADSRDEFVLQSHAERVSSCTIRPWITFDDPTPGIDPQSVALWGPPGTVSGGTSDSMAKRLNSPAVKCDNLPMWNNKGGCIISGASRIYEMATLDLEVGAVAQHINLAFTTPQNTVPLKAGKIIPGNWGRYANGTPREKPLRESLHRIQTHVGTKPTVKYKANVDRKNEICKEFFEDRRTRKNGETNELNLEDCDEFPFASTEEGAAYVHPQNGADNFSILALNHKQNEAAGTDLNVFYSRYRVLAGDPFWLLIK</sequence>
<evidence type="ECO:0000256" key="4">
    <source>
        <dbReference type="ARBA" id="ARBA00023157"/>
    </source>
</evidence>
<dbReference type="SUPFAM" id="SSF49899">
    <property type="entry name" value="Concanavalin A-like lectins/glucanases"/>
    <property type="match status" value="1"/>
</dbReference>
<dbReference type="Proteomes" id="UP000194761">
    <property type="component" value="Unassembled WGS sequence"/>
</dbReference>
<feature type="region of interest" description="Disordered" evidence="5">
    <location>
        <begin position="11"/>
        <end position="39"/>
    </location>
</feature>
<keyword evidence="2" id="KW-0964">Secreted</keyword>
<dbReference type="InterPro" id="IPR032812">
    <property type="entry name" value="SbsA_Ig"/>
</dbReference>
<dbReference type="GO" id="GO:0005576">
    <property type="term" value="C:extracellular region"/>
    <property type="evidence" value="ECO:0007669"/>
    <property type="project" value="UniProtKB-SubCell"/>
</dbReference>
<name>A0A2C9ZMB0_9ACTN</name>
<accession>A0A2C9ZMB0</accession>